<dbReference type="InterPro" id="IPR035906">
    <property type="entry name" value="MetI-like_sf"/>
</dbReference>
<name>A0A9Q2CYT4_9STAP</name>
<comment type="similarity">
    <text evidence="8">Belongs to the binding-protein-dependent transport system permease family.</text>
</comment>
<evidence type="ECO:0000313" key="10">
    <source>
        <dbReference type="EMBL" id="MBB5175999.1"/>
    </source>
</evidence>
<dbReference type="Proteomes" id="UP000579136">
    <property type="component" value="Unassembled WGS sequence"/>
</dbReference>
<dbReference type="GO" id="GO:0055085">
    <property type="term" value="P:transmembrane transport"/>
    <property type="evidence" value="ECO:0007669"/>
    <property type="project" value="InterPro"/>
</dbReference>
<comment type="caution">
    <text evidence="10">The sequence shown here is derived from an EMBL/GenBank/DDBJ whole genome shotgun (WGS) entry which is preliminary data.</text>
</comment>
<protein>
    <submittedName>
        <fullName evidence="10">Osmoprotectant transport system permease protein</fullName>
    </submittedName>
</protein>
<accession>A0A9Q2CYT4</accession>
<dbReference type="PROSITE" id="PS50928">
    <property type="entry name" value="ABC_TM1"/>
    <property type="match status" value="1"/>
</dbReference>
<evidence type="ECO:0000313" key="11">
    <source>
        <dbReference type="Proteomes" id="UP000579136"/>
    </source>
</evidence>
<dbReference type="FunFam" id="1.10.3720.10:FF:000001">
    <property type="entry name" value="Glycine betaine ABC transporter, permease"/>
    <property type="match status" value="1"/>
</dbReference>
<dbReference type="GO" id="GO:0015675">
    <property type="term" value="P:nickel cation transport"/>
    <property type="evidence" value="ECO:0007669"/>
    <property type="project" value="UniProtKB-KW"/>
</dbReference>
<evidence type="ECO:0000256" key="6">
    <source>
        <dbReference type="ARBA" id="ARBA00023112"/>
    </source>
</evidence>
<keyword evidence="6" id="KW-0921">Nickel transport</keyword>
<evidence type="ECO:0000256" key="7">
    <source>
        <dbReference type="ARBA" id="ARBA00023136"/>
    </source>
</evidence>
<evidence type="ECO:0000259" key="9">
    <source>
        <dbReference type="PROSITE" id="PS50928"/>
    </source>
</evidence>
<keyword evidence="11" id="KW-1185">Reference proteome</keyword>
<keyword evidence="4 8" id="KW-0812">Transmembrane</keyword>
<dbReference type="AlphaFoldDB" id="A0A9Q2CYT4"/>
<dbReference type="Gene3D" id="1.10.3720.10">
    <property type="entry name" value="MetI-like"/>
    <property type="match status" value="1"/>
</dbReference>
<gene>
    <name evidence="10" type="ORF">HNQ45_000883</name>
</gene>
<evidence type="ECO:0000256" key="8">
    <source>
        <dbReference type="RuleBase" id="RU363032"/>
    </source>
</evidence>
<evidence type="ECO:0000256" key="5">
    <source>
        <dbReference type="ARBA" id="ARBA00022989"/>
    </source>
</evidence>
<feature type="transmembrane region" description="Helical" evidence="8">
    <location>
        <begin position="57"/>
        <end position="78"/>
    </location>
</feature>
<organism evidence="10 11">
    <name type="scientific">Nosocomiicoccus ampullae</name>
    <dbReference type="NCBI Taxonomy" id="489910"/>
    <lineage>
        <taxon>Bacteria</taxon>
        <taxon>Bacillati</taxon>
        <taxon>Bacillota</taxon>
        <taxon>Bacilli</taxon>
        <taxon>Bacillales</taxon>
        <taxon>Staphylococcaceae</taxon>
        <taxon>Nosocomiicoccus</taxon>
    </lineage>
</organism>
<dbReference type="PANTHER" id="PTHR30177:SF28">
    <property type="entry name" value="CHOLINE TRANSPORT SYSTEM PERMEASE PROTEIN OPUBB"/>
    <property type="match status" value="1"/>
</dbReference>
<feature type="domain" description="ABC transmembrane type-1" evidence="9">
    <location>
        <begin position="19"/>
        <end position="198"/>
    </location>
</feature>
<evidence type="ECO:0000256" key="3">
    <source>
        <dbReference type="ARBA" id="ARBA00022596"/>
    </source>
</evidence>
<feature type="transmembrane region" description="Helical" evidence="8">
    <location>
        <begin position="23"/>
        <end position="45"/>
    </location>
</feature>
<dbReference type="CDD" id="cd06261">
    <property type="entry name" value="TM_PBP2"/>
    <property type="match status" value="1"/>
</dbReference>
<dbReference type="GO" id="GO:0005886">
    <property type="term" value="C:plasma membrane"/>
    <property type="evidence" value="ECO:0007669"/>
    <property type="project" value="UniProtKB-SubCell"/>
</dbReference>
<feature type="transmembrane region" description="Helical" evidence="8">
    <location>
        <begin position="125"/>
        <end position="158"/>
    </location>
</feature>
<evidence type="ECO:0000256" key="1">
    <source>
        <dbReference type="ARBA" id="ARBA00004141"/>
    </source>
</evidence>
<dbReference type="GO" id="GO:0031460">
    <property type="term" value="P:glycine betaine transport"/>
    <property type="evidence" value="ECO:0007669"/>
    <property type="project" value="TreeGrafter"/>
</dbReference>
<evidence type="ECO:0000256" key="2">
    <source>
        <dbReference type="ARBA" id="ARBA00022448"/>
    </source>
</evidence>
<keyword evidence="5 8" id="KW-1133">Transmembrane helix</keyword>
<comment type="subcellular location">
    <subcellularLocation>
        <location evidence="8">Cell membrane</location>
        <topology evidence="8">Multi-pass membrane protein</topology>
    </subcellularLocation>
    <subcellularLocation>
        <location evidence="1">Membrane</location>
        <topology evidence="1">Multi-pass membrane protein</topology>
    </subcellularLocation>
</comment>
<dbReference type="InterPro" id="IPR000515">
    <property type="entry name" value="MetI-like"/>
</dbReference>
<reference evidence="10 11" key="1">
    <citation type="submission" date="2020-08" db="EMBL/GenBank/DDBJ databases">
        <title>Genomic Encyclopedia of Type Strains, Phase IV (KMG-IV): sequencing the most valuable type-strain genomes for metagenomic binning, comparative biology and taxonomic classification.</title>
        <authorList>
            <person name="Goeker M."/>
        </authorList>
    </citation>
    <scope>NUCLEOTIDE SEQUENCE [LARGE SCALE GENOMIC DNA]</scope>
    <source>
        <strain evidence="10 11">DSM 19163</strain>
    </source>
</reference>
<dbReference type="Pfam" id="PF00528">
    <property type="entry name" value="BPD_transp_1"/>
    <property type="match status" value="1"/>
</dbReference>
<keyword evidence="6" id="KW-0406">Ion transport</keyword>
<feature type="transmembrane region" description="Helical" evidence="8">
    <location>
        <begin position="178"/>
        <end position="201"/>
    </location>
</feature>
<dbReference type="InterPro" id="IPR051204">
    <property type="entry name" value="ABC_transp_perm/SBD"/>
</dbReference>
<dbReference type="RefSeq" id="WP_070458597.1">
    <property type="nucleotide sequence ID" value="NZ_CBCRYX010000007.1"/>
</dbReference>
<keyword evidence="2 8" id="KW-0813">Transport</keyword>
<sequence length="214" mass="22999">MAEVQTFFSQYGTEFLFKIWEHFYISMIALGIGIIIAVPIGMLLARTEKVGDWILTIAGVLQTIPTLAVLALMIPLFGIGKVPAIIALSIYILLPILNNTIVGVRGVSKDAKEAAVAMGMTKRQLLWQVDLPLASPLILSGIRLASVYVISWATIASYIGAGGLGDFIFNGLNLYDPVMIVIATIGVTLLALVTDFILGIIESKAVPRGLNISR</sequence>
<dbReference type="PANTHER" id="PTHR30177">
    <property type="entry name" value="GLYCINE BETAINE/L-PROLINE TRANSPORT SYSTEM PERMEASE PROTEIN PROW"/>
    <property type="match status" value="1"/>
</dbReference>
<evidence type="ECO:0000256" key="4">
    <source>
        <dbReference type="ARBA" id="ARBA00022692"/>
    </source>
</evidence>
<feature type="transmembrane region" description="Helical" evidence="8">
    <location>
        <begin position="84"/>
        <end position="104"/>
    </location>
</feature>
<keyword evidence="7 8" id="KW-0472">Membrane</keyword>
<dbReference type="SUPFAM" id="SSF161098">
    <property type="entry name" value="MetI-like"/>
    <property type="match status" value="1"/>
</dbReference>
<dbReference type="EMBL" id="JACHHF010000004">
    <property type="protein sequence ID" value="MBB5175999.1"/>
    <property type="molecule type" value="Genomic_DNA"/>
</dbReference>
<proteinExistence type="inferred from homology"/>
<keyword evidence="3" id="KW-0533">Nickel</keyword>